<dbReference type="Gene3D" id="1.25.40.10">
    <property type="entry name" value="Tetratricopeptide repeat domain"/>
    <property type="match status" value="1"/>
</dbReference>
<evidence type="ECO:0000256" key="1">
    <source>
        <dbReference type="PROSITE-ProRule" id="PRU00023"/>
    </source>
</evidence>
<keyword evidence="5" id="KW-1185">Reference proteome</keyword>
<feature type="repeat" description="ANK" evidence="1">
    <location>
        <begin position="248"/>
        <end position="280"/>
    </location>
</feature>
<sequence length="554" mass="59209">MEGELQHLWRFKDSAEYAQIHFPRLSKGAEATFTGNSVRVSNPDQHKETLFQILQLYSTIDADRSRIEHLPDGSGVLQLRKLVPGEPWPQATASDASSASDGHRQNPLVERQAVEQLLRAAQDGDAEAFSSAAQHFGDSDLSSVKDGNERNALHFAAASGQTEFCRYLLTERGFESDSQDSAGETALAFAAGAGDLTCMRALLELGANAATANSKGGPQAIHRAAHSGSMPAMELLMTEGADVNATSSAGPPLLWAAGEQQEDMVSFLLSHGADVNAVDEKNVNACLMAAATGCRRMLEELISSGANVNIAAHGGVTALHVAAESGHLGIVQTLLQAGADAEAKEQSGQRAIDVAAGARQREVVELLLPRTAPEEGREWSIDALMERAASAAHQDHQHSDCCGCAHEHPNVEEQVDIPEAEDPDDTKGKHLKRKGDEAFVKGNFKAATEAYTQALRHTTSDSAVWANRSAASLRTGAAQDALQDARCARTLKPGFAKAYYREGSALQTLGRWEEAAQAFFQGFRADPQNAALAQAFQKAVQKAREENAQAFSHA</sequence>
<feature type="repeat" description="ANK" evidence="1">
    <location>
        <begin position="314"/>
        <end position="346"/>
    </location>
</feature>
<keyword evidence="1" id="KW-0040">ANK repeat</keyword>
<feature type="repeat" description="ANK" evidence="1">
    <location>
        <begin position="182"/>
        <end position="214"/>
    </location>
</feature>
<feature type="repeat" description="ANK" evidence="1">
    <location>
        <begin position="148"/>
        <end position="181"/>
    </location>
</feature>
<keyword evidence="2" id="KW-0802">TPR repeat</keyword>
<dbReference type="InterPro" id="IPR011990">
    <property type="entry name" value="TPR-like_helical_dom_sf"/>
</dbReference>
<feature type="repeat" description="TPR" evidence="2">
    <location>
        <begin position="496"/>
        <end position="529"/>
    </location>
</feature>
<evidence type="ECO:0000313" key="4">
    <source>
        <dbReference type="EMBL" id="CAK0782712.1"/>
    </source>
</evidence>
<reference evidence="4 5" key="1">
    <citation type="submission" date="2023-10" db="EMBL/GenBank/DDBJ databases">
        <authorList>
            <person name="Maclean D."/>
            <person name="Macfadyen A."/>
        </authorList>
    </citation>
    <scope>NUCLEOTIDE SEQUENCE [LARGE SCALE GENOMIC DNA]</scope>
</reference>
<dbReference type="PROSITE" id="PS50005">
    <property type="entry name" value="TPR"/>
    <property type="match status" value="1"/>
</dbReference>
<dbReference type="SMART" id="SM00248">
    <property type="entry name" value="ANK"/>
    <property type="match status" value="6"/>
</dbReference>
<dbReference type="PROSITE" id="PS50297">
    <property type="entry name" value="ANK_REP_REGION"/>
    <property type="match status" value="4"/>
</dbReference>
<dbReference type="PRINTS" id="PR01415">
    <property type="entry name" value="ANKYRIN"/>
</dbReference>
<dbReference type="SUPFAM" id="SSF48452">
    <property type="entry name" value="TPR-like"/>
    <property type="match status" value="1"/>
</dbReference>
<gene>
    <name evidence="4" type="ORF">CVIRNUC_005907</name>
</gene>
<name>A0AAV1I918_9CHLO</name>
<dbReference type="Gene3D" id="1.25.40.20">
    <property type="entry name" value="Ankyrin repeat-containing domain"/>
    <property type="match status" value="3"/>
</dbReference>
<protein>
    <recommendedName>
        <fullName evidence="3">CS domain-containing protein</fullName>
    </recommendedName>
</protein>
<dbReference type="PANTHER" id="PTHR46224">
    <property type="entry name" value="ANKYRIN REPEAT FAMILY PROTEIN"/>
    <property type="match status" value="1"/>
</dbReference>
<feature type="domain" description="CS" evidence="3">
    <location>
        <begin position="2"/>
        <end position="92"/>
    </location>
</feature>
<organism evidence="4 5">
    <name type="scientific">Coccomyxa viridis</name>
    <dbReference type="NCBI Taxonomy" id="1274662"/>
    <lineage>
        <taxon>Eukaryota</taxon>
        <taxon>Viridiplantae</taxon>
        <taxon>Chlorophyta</taxon>
        <taxon>core chlorophytes</taxon>
        <taxon>Trebouxiophyceae</taxon>
        <taxon>Trebouxiophyceae incertae sedis</taxon>
        <taxon>Coccomyxaceae</taxon>
        <taxon>Coccomyxa</taxon>
    </lineage>
</organism>
<accession>A0AAV1I918</accession>
<dbReference type="Pfam" id="PF12796">
    <property type="entry name" value="Ank_2"/>
    <property type="match status" value="3"/>
</dbReference>
<dbReference type="SUPFAM" id="SSF48403">
    <property type="entry name" value="Ankyrin repeat"/>
    <property type="match status" value="1"/>
</dbReference>
<comment type="caution">
    <text evidence="4">The sequence shown here is derived from an EMBL/GenBank/DDBJ whole genome shotgun (WGS) entry which is preliminary data.</text>
</comment>
<dbReference type="PROSITE" id="PS51203">
    <property type="entry name" value="CS"/>
    <property type="match status" value="1"/>
</dbReference>
<dbReference type="InterPro" id="IPR007052">
    <property type="entry name" value="CS_dom"/>
</dbReference>
<dbReference type="CDD" id="cd06463">
    <property type="entry name" value="p23_like"/>
    <property type="match status" value="1"/>
</dbReference>
<dbReference type="PANTHER" id="PTHR46224:SF6">
    <property type="entry name" value="ANKYRIN REPEAT FAMILY PROTEIN"/>
    <property type="match status" value="1"/>
</dbReference>
<proteinExistence type="predicted"/>
<feature type="repeat" description="ANK" evidence="1">
    <location>
        <begin position="216"/>
        <end position="248"/>
    </location>
</feature>
<dbReference type="EMBL" id="CAUYUE010000007">
    <property type="protein sequence ID" value="CAK0782712.1"/>
    <property type="molecule type" value="Genomic_DNA"/>
</dbReference>
<dbReference type="PROSITE" id="PS50088">
    <property type="entry name" value="ANK_REPEAT"/>
    <property type="match status" value="5"/>
</dbReference>
<dbReference type="InterPro" id="IPR036770">
    <property type="entry name" value="Ankyrin_rpt-contain_sf"/>
</dbReference>
<dbReference type="InterPro" id="IPR051616">
    <property type="entry name" value="Cul2-RING_E3_ligase_SR"/>
</dbReference>
<evidence type="ECO:0000256" key="2">
    <source>
        <dbReference type="PROSITE-ProRule" id="PRU00339"/>
    </source>
</evidence>
<dbReference type="InterPro" id="IPR002110">
    <property type="entry name" value="Ankyrin_rpt"/>
</dbReference>
<dbReference type="SMART" id="SM00028">
    <property type="entry name" value="TPR"/>
    <property type="match status" value="3"/>
</dbReference>
<dbReference type="InterPro" id="IPR019734">
    <property type="entry name" value="TPR_rpt"/>
</dbReference>
<evidence type="ECO:0000313" key="5">
    <source>
        <dbReference type="Proteomes" id="UP001314263"/>
    </source>
</evidence>
<dbReference type="Proteomes" id="UP001314263">
    <property type="component" value="Unassembled WGS sequence"/>
</dbReference>
<evidence type="ECO:0000259" key="3">
    <source>
        <dbReference type="PROSITE" id="PS51203"/>
    </source>
</evidence>
<dbReference type="AlphaFoldDB" id="A0AAV1I918"/>